<organism evidence="5 6">
    <name type="scientific">Ectopseudomonas mendocina</name>
    <name type="common">Pseudomonas mendocina</name>
    <dbReference type="NCBI Taxonomy" id="300"/>
    <lineage>
        <taxon>Bacteria</taxon>
        <taxon>Pseudomonadati</taxon>
        <taxon>Pseudomonadota</taxon>
        <taxon>Gammaproteobacteria</taxon>
        <taxon>Pseudomonadales</taxon>
        <taxon>Pseudomonadaceae</taxon>
        <taxon>Ectopseudomonas</taxon>
    </lineage>
</organism>
<evidence type="ECO:0000256" key="2">
    <source>
        <dbReference type="ARBA" id="ARBA00022679"/>
    </source>
</evidence>
<sequence length="217" mass="24329">MKILQLIFGNELEKFQRKWRVSNEHNATVPQRVFPVERVEVGRYSYGKLDIVTYNEECKDKVIIGNFVSISDDVRFLLDENHQTKTYSTFPFKSILHKRQFSADAVSKGNICVGDEVWIGQRVTILSGVVIGKGAIIATGSVVVQDVPPYSVVAGVPARVVKKRFDEEIISRLVKIDLSGFNKAALIENIDLLYEPLTEKTILSLEGRFGLGGVKNE</sequence>
<dbReference type="Proteomes" id="UP000238327">
    <property type="component" value="Chromosome"/>
</dbReference>
<dbReference type="OrthoDB" id="9815592at2"/>
<dbReference type="AlphaFoldDB" id="A0A2R3QTW1"/>
<dbReference type="EMBL" id="CP027657">
    <property type="protein sequence ID" value="AVO55235.1"/>
    <property type="molecule type" value="Genomic_DNA"/>
</dbReference>
<gene>
    <name evidence="5" type="ORF">C7A17_21530</name>
</gene>
<dbReference type="PANTHER" id="PTHR43300:SF11">
    <property type="entry name" value="ACETYLTRANSFERASE RV3034C-RELATED"/>
    <property type="match status" value="1"/>
</dbReference>
<dbReference type="GO" id="GO:0016746">
    <property type="term" value="F:acyltransferase activity"/>
    <property type="evidence" value="ECO:0007669"/>
    <property type="project" value="UniProtKB-KW"/>
</dbReference>
<dbReference type="InterPro" id="IPR001451">
    <property type="entry name" value="Hexapep"/>
</dbReference>
<dbReference type="PANTHER" id="PTHR43300">
    <property type="entry name" value="ACETYLTRANSFERASE"/>
    <property type="match status" value="1"/>
</dbReference>
<evidence type="ECO:0000256" key="3">
    <source>
        <dbReference type="ARBA" id="ARBA00022737"/>
    </source>
</evidence>
<keyword evidence="3" id="KW-0677">Repeat</keyword>
<name>A0A2R3QTW1_ECTME</name>
<accession>A0A2R3QTW1</accession>
<dbReference type="Pfam" id="PF00132">
    <property type="entry name" value="Hexapep"/>
    <property type="match status" value="1"/>
</dbReference>
<dbReference type="InterPro" id="IPR050179">
    <property type="entry name" value="Trans_hexapeptide_repeat"/>
</dbReference>
<reference evidence="5 6" key="1">
    <citation type="submission" date="2018-03" db="EMBL/GenBank/DDBJ databases">
        <title>Complete genome sequence and methylome analysis of Pseudomonas mendocina NEB 698.</title>
        <authorList>
            <person name="Morgan R.D."/>
        </authorList>
    </citation>
    <scope>NUCLEOTIDE SEQUENCE [LARGE SCALE GENOMIC DNA]</scope>
    <source>
        <strain evidence="5 6">NEB698</strain>
    </source>
</reference>
<evidence type="ECO:0000313" key="5">
    <source>
        <dbReference type="EMBL" id="AVO55235.1"/>
    </source>
</evidence>
<proteinExistence type="inferred from homology"/>
<dbReference type="InterPro" id="IPR018357">
    <property type="entry name" value="Hexapep_transf_CS"/>
</dbReference>
<keyword evidence="2 5" id="KW-0808">Transferase</keyword>
<evidence type="ECO:0000313" key="6">
    <source>
        <dbReference type="Proteomes" id="UP000238327"/>
    </source>
</evidence>
<dbReference type="PROSITE" id="PS00101">
    <property type="entry name" value="HEXAPEP_TRANSFERASES"/>
    <property type="match status" value="1"/>
</dbReference>
<dbReference type="CDD" id="cd03349">
    <property type="entry name" value="LbH_XAT"/>
    <property type="match status" value="1"/>
</dbReference>
<evidence type="ECO:0000256" key="1">
    <source>
        <dbReference type="ARBA" id="ARBA00007274"/>
    </source>
</evidence>
<comment type="similarity">
    <text evidence="1">Belongs to the transferase hexapeptide repeat family.</text>
</comment>
<dbReference type="Gene3D" id="2.160.10.10">
    <property type="entry name" value="Hexapeptide repeat proteins"/>
    <property type="match status" value="1"/>
</dbReference>
<keyword evidence="4" id="KW-0012">Acyltransferase</keyword>
<dbReference type="SUPFAM" id="SSF51161">
    <property type="entry name" value="Trimeric LpxA-like enzymes"/>
    <property type="match status" value="1"/>
</dbReference>
<dbReference type="RefSeq" id="WP_106740310.1">
    <property type="nucleotide sequence ID" value="NZ_CP027657.1"/>
</dbReference>
<protein>
    <submittedName>
        <fullName evidence="5">Acetyltransferase</fullName>
    </submittedName>
</protein>
<evidence type="ECO:0000256" key="4">
    <source>
        <dbReference type="ARBA" id="ARBA00023315"/>
    </source>
</evidence>
<dbReference type="InterPro" id="IPR011004">
    <property type="entry name" value="Trimer_LpxA-like_sf"/>
</dbReference>